<protein>
    <submittedName>
        <fullName evidence="2">Uncharacterized protein</fullName>
    </submittedName>
</protein>
<name>A0A5N6DNT4_ASPPA</name>
<dbReference type="Proteomes" id="UP000326532">
    <property type="component" value="Unassembled WGS sequence"/>
</dbReference>
<gene>
    <name evidence="2" type="ORF">BDV34DRAFT_79314</name>
</gene>
<accession>A0A5N6DNT4</accession>
<feature type="transmembrane region" description="Helical" evidence="1">
    <location>
        <begin position="26"/>
        <end position="50"/>
    </location>
</feature>
<sequence>MLHYYHVSLFSGVGCGHHFWGHTIEVAISIVLLSLLLILLYCFSLVCWSAQHCIRMFIMLMEGKESSTLVLGFPRLDFLVY</sequence>
<keyword evidence="1" id="KW-0472">Membrane</keyword>
<keyword evidence="1" id="KW-1133">Transmembrane helix</keyword>
<dbReference type="AlphaFoldDB" id="A0A5N6DNT4"/>
<proteinExistence type="predicted"/>
<keyword evidence="1" id="KW-0812">Transmembrane</keyword>
<dbReference type="VEuPathDB" id="FungiDB:BDV34DRAFT_79314"/>
<reference evidence="2 3" key="1">
    <citation type="submission" date="2019-04" db="EMBL/GenBank/DDBJ databases">
        <title>Fungal friends and foes A comparative genomics study of 23 Aspergillus species from section Flavi.</title>
        <authorList>
            <consortium name="DOE Joint Genome Institute"/>
            <person name="Kjaerbolling I."/>
            <person name="Vesth T.C."/>
            <person name="Frisvad J.C."/>
            <person name="Nybo J.L."/>
            <person name="Theobald S."/>
            <person name="Kildgaard S."/>
            <person name="Petersen T.I."/>
            <person name="Kuo A."/>
            <person name="Sato A."/>
            <person name="Lyhne E.K."/>
            <person name="Kogle M.E."/>
            <person name="Wiebenga A."/>
            <person name="Kun R.S."/>
            <person name="Lubbers R.J."/>
            <person name="Makela M.R."/>
            <person name="Barry K."/>
            <person name="Chovatia M."/>
            <person name="Clum A."/>
            <person name="Daum C."/>
            <person name="Haridas S."/>
            <person name="He G."/>
            <person name="LaButti K."/>
            <person name="Lipzen A."/>
            <person name="Mondo S."/>
            <person name="Pangilinan J."/>
            <person name="Riley R."/>
            <person name="Salamov A."/>
            <person name="Simmons B.A."/>
            <person name="Magnuson J.K."/>
            <person name="Henrissat B."/>
            <person name="Mortensen U.H."/>
            <person name="Larsen T.O."/>
            <person name="De vries R.P."/>
            <person name="Grigoriev I.V."/>
            <person name="Machida M."/>
            <person name="Baker S.E."/>
            <person name="Andersen M.R."/>
        </authorList>
    </citation>
    <scope>NUCLEOTIDE SEQUENCE [LARGE SCALE GENOMIC DNA]</scope>
    <source>
        <strain evidence="2 3">CBS 117618</strain>
    </source>
</reference>
<organism evidence="2 3">
    <name type="scientific">Aspergillus parasiticus</name>
    <dbReference type="NCBI Taxonomy" id="5067"/>
    <lineage>
        <taxon>Eukaryota</taxon>
        <taxon>Fungi</taxon>
        <taxon>Dikarya</taxon>
        <taxon>Ascomycota</taxon>
        <taxon>Pezizomycotina</taxon>
        <taxon>Eurotiomycetes</taxon>
        <taxon>Eurotiomycetidae</taxon>
        <taxon>Eurotiales</taxon>
        <taxon>Aspergillaceae</taxon>
        <taxon>Aspergillus</taxon>
        <taxon>Aspergillus subgen. Circumdati</taxon>
    </lineage>
</organism>
<evidence type="ECO:0000256" key="1">
    <source>
        <dbReference type="SAM" id="Phobius"/>
    </source>
</evidence>
<keyword evidence="3" id="KW-1185">Reference proteome</keyword>
<dbReference type="EMBL" id="ML734961">
    <property type="protein sequence ID" value="KAB8206812.1"/>
    <property type="molecule type" value="Genomic_DNA"/>
</dbReference>
<evidence type="ECO:0000313" key="2">
    <source>
        <dbReference type="EMBL" id="KAB8206812.1"/>
    </source>
</evidence>
<evidence type="ECO:0000313" key="3">
    <source>
        <dbReference type="Proteomes" id="UP000326532"/>
    </source>
</evidence>